<dbReference type="KEGG" id="vg:18263646"/>
<keyword evidence="1" id="KW-1133">Transmembrane helix</keyword>
<feature type="transmembrane region" description="Helical" evidence="1">
    <location>
        <begin position="44"/>
        <end position="66"/>
    </location>
</feature>
<keyword evidence="1" id="KW-0472">Membrane</keyword>
<proteinExistence type="predicted"/>
<dbReference type="RefSeq" id="YP_009001690.1">
    <property type="nucleotide sequence ID" value="NC_023426.1"/>
</dbReference>
<keyword evidence="1" id="KW-0812">Transmembrane</keyword>
<accession>W6JJ19</accession>
<dbReference type="EMBL" id="AP013055">
    <property type="protein sequence ID" value="BAO49577.1"/>
    <property type="molecule type" value="Genomic_DNA"/>
</dbReference>
<sequence length="81" mass="9686">MDNKVTITILSSLLSNNYENREYLYTDLLKLYTKKKKFNDVNNIIFGIYIFIVILILIILSVYYCMNAPRHKYERIIKTSI</sequence>
<keyword evidence="3" id="KW-1185">Reference proteome</keyword>
<protein>
    <submittedName>
        <fullName evidence="2">Uncharacterized protein</fullName>
    </submittedName>
</protein>
<name>W6JJ19_9POXV</name>
<evidence type="ECO:0000313" key="3">
    <source>
        <dbReference type="Proteomes" id="UP000174145"/>
    </source>
</evidence>
<organism evidence="2 3">
    <name type="scientific">Alphaentomopoxvirus acuprea</name>
    <dbReference type="NCBI Taxonomy" id="62099"/>
    <lineage>
        <taxon>Viruses</taxon>
        <taxon>Varidnaviria</taxon>
        <taxon>Bamfordvirae</taxon>
        <taxon>Nucleocytoviricota</taxon>
        <taxon>Pokkesviricetes</taxon>
        <taxon>Chitovirales</taxon>
        <taxon>Poxviridae</taxon>
        <taxon>Entomopoxvirinae</taxon>
        <taxon>Alphaentomopoxvirus</taxon>
    </lineage>
</organism>
<evidence type="ECO:0000313" key="2">
    <source>
        <dbReference type="EMBL" id="BAO49577.1"/>
    </source>
</evidence>
<dbReference type="GeneID" id="18263646"/>
<reference evidence="2 3" key="1">
    <citation type="journal article" date="2014" name="Virology">
        <title>The complete genome sequence of the Alphaentomopoxvirus Anomala cuprea entomopoxvirus, including its terminal hairpin loop sequences, suggests a potentially unique mode of apoptosis inhibition and mode of DNA replication.</title>
        <authorList>
            <person name="Mitsuhashi W."/>
            <person name="Miyamoto K."/>
            <person name="Wada S."/>
        </authorList>
    </citation>
    <scope>NUCLEOTIDE SEQUENCE [LARGE SCALE GENOMIC DNA]</scope>
    <source>
        <strain evidence="2">CV6M</strain>
    </source>
</reference>
<dbReference type="Proteomes" id="UP000174145">
    <property type="component" value="Segment"/>
</dbReference>
<evidence type="ECO:0000256" key="1">
    <source>
        <dbReference type="SAM" id="Phobius"/>
    </source>
</evidence>